<dbReference type="EMBL" id="LT629759">
    <property type="protein sequence ID" value="SDS01820.1"/>
    <property type="molecule type" value="Genomic_DNA"/>
</dbReference>
<dbReference type="InterPro" id="IPR051804">
    <property type="entry name" value="Carb_Metab_Reg_Kinase/Isom"/>
</dbReference>
<evidence type="ECO:0000256" key="1">
    <source>
        <dbReference type="ARBA" id="ARBA00022723"/>
    </source>
</evidence>
<dbReference type="SUPFAM" id="SSF51182">
    <property type="entry name" value="RmlC-like cupins"/>
    <property type="match status" value="1"/>
</dbReference>
<reference evidence="4" key="1">
    <citation type="submission" date="2016-10" db="EMBL/GenBank/DDBJ databases">
        <authorList>
            <person name="Varghese N."/>
            <person name="Submissions S."/>
        </authorList>
    </citation>
    <scope>NUCLEOTIDE SEQUENCE [LARGE SCALE GENOMIC DNA]</scope>
    <source>
        <strain evidence="4">DSM 22620</strain>
    </source>
</reference>
<dbReference type="AlphaFoldDB" id="A0A1H1NSP8"/>
<proteinExistence type="predicted"/>
<organism evidence="3 4">
    <name type="scientific">Parafannyhessea umbonata</name>
    <dbReference type="NCBI Taxonomy" id="604330"/>
    <lineage>
        <taxon>Bacteria</taxon>
        <taxon>Bacillati</taxon>
        <taxon>Actinomycetota</taxon>
        <taxon>Coriobacteriia</taxon>
        <taxon>Coriobacteriales</taxon>
        <taxon>Atopobiaceae</taxon>
        <taxon>Parafannyhessea</taxon>
    </lineage>
</organism>
<keyword evidence="1" id="KW-0479">Metal-binding</keyword>
<evidence type="ECO:0000256" key="2">
    <source>
        <dbReference type="ARBA" id="ARBA00022833"/>
    </source>
</evidence>
<gene>
    <name evidence="3" type="ORF">SAMN04489857_1963</name>
</gene>
<evidence type="ECO:0000313" key="4">
    <source>
        <dbReference type="Proteomes" id="UP000199480"/>
    </source>
</evidence>
<name>A0A1H1NSP8_9ACTN</name>
<keyword evidence="3" id="KW-0413">Isomerase</keyword>
<dbReference type="Proteomes" id="UP000199480">
    <property type="component" value="Chromosome I"/>
</dbReference>
<protein>
    <submittedName>
        <fullName evidence="3">Mannose-6-phosphate isomerase, class I</fullName>
    </submittedName>
</protein>
<dbReference type="GO" id="GO:0046872">
    <property type="term" value="F:metal ion binding"/>
    <property type="evidence" value="ECO:0007669"/>
    <property type="project" value="UniProtKB-KW"/>
</dbReference>
<dbReference type="PANTHER" id="PTHR42742">
    <property type="entry name" value="TRANSCRIPTIONAL REPRESSOR MPRA"/>
    <property type="match status" value="1"/>
</dbReference>
<evidence type="ECO:0000313" key="3">
    <source>
        <dbReference type="EMBL" id="SDS01820.1"/>
    </source>
</evidence>
<accession>A0A1H1NSP8</accession>
<dbReference type="CDD" id="cd07010">
    <property type="entry name" value="cupin_PMI_type_I_N_bac"/>
    <property type="match status" value="1"/>
</dbReference>
<dbReference type="InterPro" id="IPR011051">
    <property type="entry name" value="RmlC_Cupin_sf"/>
</dbReference>
<dbReference type="GO" id="GO:0016853">
    <property type="term" value="F:isomerase activity"/>
    <property type="evidence" value="ECO:0007669"/>
    <property type="project" value="UniProtKB-KW"/>
</dbReference>
<dbReference type="PANTHER" id="PTHR42742:SF3">
    <property type="entry name" value="FRUCTOKINASE"/>
    <property type="match status" value="1"/>
</dbReference>
<dbReference type="RefSeq" id="WP_197674349.1">
    <property type="nucleotide sequence ID" value="NZ_LT629759.1"/>
</dbReference>
<dbReference type="Gene3D" id="2.60.120.10">
    <property type="entry name" value="Jelly Rolls"/>
    <property type="match status" value="1"/>
</dbReference>
<dbReference type="GeneID" id="78501293"/>
<keyword evidence="2" id="KW-0862">Zinc</keyword>
<sequence>MAKTVEPTPQGYAYDKEPEVRVAGFSDAAWEGARAVSRELGRLRGESVVVVDCYPGVTPDVLDLVREAIQPDEVLLAQDMYRDQGQIDAMLAPHVTQDRVRGVMFYGSLQDFVDPARLDALRERLARARCAGRRVLVYGVGAALVCAEGTLVYCDLARWQIQLRYRAGACNFLQDNATEDALRKFKRGYFIDWRVADRHKRTLLGRIDYLLDTNDATCPRLATGDAFRAGLAQVVRRPFRLVPYFDPGVWGGTWMRDHFGLDPKAPNYAWSFDGVPEENSLCLRIGGVRIEVPAQDAVLSHPTELLGAANYARFGAEFPIRFDLLDTMGGQNLSLQVHPSTDYIHTHYGMAYTQDESYYILDAEPGAGVYLGLREGVDPARMMGALRAANRGEASFSAEEFVNRIPAHPHDHFLIPAGTVHCSSAGCMVLEISATPYIFTYKLWDWGRLGMDGLPRPIHLDDGEKNIRWDRTTTWVQRNLVDQAREVGSGDGWVEERTGLHELEFIESRRVTATVPTSHDASAGVHVLNLVEGAAAVVRSPRHAFEPFEVHYAETFIVPAAAGAYVVEPARPGERIRLVKAYVRNATA</sequence>
<dbReference type="InterPro" id="IPR014710">
    <property type="entry name" value="RmlC-like_jellyroll"/>
</dbReference>